<dbReference type="AlphaFoldDB" id="A0A212K050"/>
<reference evidence="1" key="1">
    <citation type="submission" date="2016-04" db="EMBL/GenBank/DDBJ databases">
        <authorList>
            <person name="Evans L.H."/>
            <person name="Alamgir A."/>
            <person name="Owens N."/>
            <person name="Weber N.D."/>
            <person name="Virtaneva K."/>
            <person name="Barbian K."/>
            <person name="Babar A."/>
            <person name="Rosenke K."/>
        </authorList>
    </citation>
    <scope>NUCLEOTIDE SEQUENCE</scope>
    <source>
        <strain evidence="1">86-2</strain>
    </source>
</reference>
<name>A0A212K050_9BACT</name>
<evidence type="ECO:0000313" key="1">
    <source>
        <dbReference type="EMBL" id="SBW04885.1"/>
    </source>
</evidence>
<accession>A0A212K050</accession>
<organism evidence="1">
    <name type="scientific">uncultured Dysgonomonas sp</name>
    <dbReference type="NCBI Taxonomy" id="206096"/>
    <lineage>
        <taxon>Bacteria</taxon>
        <taxon>Pseudomonadati</taxon>
        <taxon>Bacteroidota</taxon>
        <taxon>Bacteroidia</taxon>
        <taxon>Bacteroidales</taxon>
        <taxon>Dysgonomonadaceae</taxon>
        <taxon>Dysgonomonas</taxon>
        <taxon>environmental samples</taxon>
    </lineage>
</organism>
<protein>
    <submittedName>
        <fullName evidence="1">Uncharacterized protein</fullName>
    </submittedName>
</protein>
<dbReference type="EMBL" id="FLUL01000001">
    <property type="protein sequence ID" value="SBW04885.1"/>
    <property type="molecule type" value="Genomic_DNA"/>
</dbReference>
<gene>
    <name evidence="1" type="ORF">KL86DYS2_12692</name>
</gene>
<proteinExistence type="predicted"/>
<sequence length="39" mass="4886">MRKYVVAKKKQKSNYYTTPIIRWDHFPNDLNYYIQSFDI</sequence>